<dbReference type="InterPro" id="IPR009057">
    <property type="entry name" value="Homeodomain-like_sf"/>
</dbReference>
<comment type="caution">
    <text evidence="5">The sequence shown here is derived from an EMBL/GenBank/DDBJ whole genome shotgun (WGS) entry which is preliminary data.</text>
</comment>
<keyword evidence="1" id="KW-0805">Transcription regulation</keyword>
<evidence type="ECO:0000256" key="1">
    <source>
        <dbReference type="ARBA" id="ARBA00023015"/>
    </source>
</evidence>
<gene>
    <name evidence="5" type="ORF">JL102_19410</name>
</gene>
<dbReference type="PROSITE" id="PS01124">
    <property type="entry name" value="HTH_ARAC_FAMILY_2"/>
    <property type="match status" value="1"/>
</dbReference>
<dbReference type="AlphaFoldDB" id="A0A937K178"/>
<dbReference type="SUPFAM" id="SSF46689">
    <property type="entry name" value="Homeodomain-like"/>
    <property type="match status" value="2"/>
</dbReference>
<feature type="domain" description="HTH araC/xylS-type" evidence="4">
    <location>
        <begin position="206"/>
        <end position="304"/>
    </location>
</feature>
<organism evidence="5 6">
    <name type="scientific">Fulvivirga sediminis</name>
    <dbReference type="NCBI Taxonomy" id="2803949"/>
    <lineage>
        <taxon>Bacteria</taxon>
        <taxon>Pseudomonadati</taxon>
        <taxon>Bacteroidota</taxon>
        <taxon>Cytophagia</taxon>
        <taxon>Cytophagales</taxon>
        <taxon>Fulvivirgaceae</taxon>
        <taxon>Fulvivirga</taxon>
    </lineage>
</organism>
<name>A0A937K178_9BACT</name>
<reference evidence="5" key="1">
    <citation type="submission" date="2021-01" db="EMBL/GenBank/DDBJ databases">
        <title>Fulvivirga kasyanovii gen. nov., sp nov., a novel member of the phylum Bacteroidetes isolated from seawater in a mussel farm.</title>
        <authorList>
            <person name="Zhao L.-H."/>
            <person name="Wang Z.-J."/>
        </authorList>
    </citation>
    <scope>NUCLEOTIDE SEQUENCE</scope>
    <source>
        <strain evidence="5">2943</strain>
    </source>
</reference>
<evidence type="ECO:0000313" key="5">
    <source>
        <dbReference type="EMBL" id="MBL3658329.1"/>
    </source>
</evidence>
<dbReference type="Gene3D" id="1.10.10.60">
    <property type="entry name" value="Homeodomain-like"/>
    <property type="match status" value="2"/>
</dbReference>
<evidence type="ECO:0000256" key="3">
    <source>
        <dbReference type="ARBA" id="ARBA00023163"/>
    </source>
</evidence>
<keyword evidence="6" id="KW-1185">Reference proteome</keyword>
<proteinExistence type="predicted"/>
<dbReference type="Pfam" id="PF12833">
    <property type="entry name" value="HTH_18"/>
    <property type="match status" value="1"/>
</dbReference>
<dbReference type="Proteomes" id="UP000659388">
    <property type="component" value="Unassembled WGS sequence"/>
</dbReference>
<protein>
    <submittedName>
        <fullName evidence="5">AraC family transcriptional regulator</fullName>
    </submittedName>
</protein>
<keyword evidence="3" id="KW-0804">Transcription</keyword>
<keyword evidence="2" id="KW-0238">DNA-binding</keyword>
<accession>A0A937K178</accession>
<dbReference type="Pfam" id="PF06719">
    <property type="entry name" value="AraC_N"/>
    <property type="match status" value="1"/>
</dbReference>
<dbReference type="PROSITE" id="PS00041">
    <property type="entry name" value="HTH_ARAC_FAMILY_1"/>
    <property type="match status" value="1"/>
</dbReference>
<dbReference type="PANTHER" id="PTHR43280">
    <property type="entry name" value="ARAC-FAMILY TRANSCRIPTIONAL REGULATOR"/>
    <property type="match status" value="1"/>
</dbReference>
<dbReference type="RefSeq" id="WP_202246123.1">
    <property type="nucleotide sequence ID" value="NZ_JAESIY010000012.1"/>
</dbReference>
<sequence length="310" mass="35552">MEKYTISSSPTRKKSSLTTLIENKSAYTFDRCELNFFETHQYAENVSLAFDSFALTSMLKGKKVMTLPHQPSFDYLPGESVILPPGEVMNINFPEARLDNPTQCLALTISDEMIKKTLDKLCEYFPKADTWGQWQIDYSSFHLTNTQELADTINRIVSITKKEKGKIKEMMIELTLQEMLVRLMQTQARMLFEYSYKQLSSSNSLAAAIEYIKLNLRDKIKLDQVAKKACMSRASFFKKFKETMGETPNHFILKERIKLAKAALKNSNKNITEVCYASGFENLSHFIRTFKQEVGSSPKHWQMSTLSASS</sequence>
<dbReference type="SMART" id="SM00342">
    <property type="entry name" value="HTH_ARAC"/>
    <property type="match status" value="1"/>
</dbReference>
<dbReference type="GO" id="GO:0043565">
    <property type="term" value="F:sequence-specific DNA binding"/>
    <property type="evidence" value="ECO:0007669"/>
    <property type="project" value="InterPro"/>
</dbReference>
<evidence type="ECO:0000313" key="6">
    <source>
        <dbReference type="Proteomes" id="UP000659388"/>
    </source>
</evidence>
<evidence type="ECO:0000256" key="2">
    <source>
        <dbReference type="ARBA" id="ARBA00023125"/>
    </source>
</evidence>
<dbReference type="InterPro" id="IPR009594">
    <property type="entry name" value="Tscrpt_reg_HTH_AraC_N"/>
</dbReference>
<dbReference type="InterPro" id="IPR018060">
    <property type="entry name" value="HTH_AraC"/>
</dbReference>
<dbReference type="InterPro" id="IPR018062">
    <property type="entry name" value="HTH_AraC-typ_CS"/>
</dbReference>
<evidence type="ECO:0000259" key="4">
    <source>
        <dbReference type="PROSITE" id="PS01124"/>
    </source>
</evidence>
<dbReference type="GO" id="GO:0003700">
    <property type="term" value="F:DNA-binding transcription factor activity"/>
    <property type="evidence" value="ECO:0007669"/>
    <property type="project" value="InterPro"/>
</dbReference>
<dbReference type="PANTHER" id="PTHR43280:SF28">
    <property type="entry name" value="HTH-TYPE TRANSCRIPTIONAL ACTIVATOR RHAS"/>
    <property type="match status" value="1"/>
</dbReference>
<dbReference type="EMBL" id="JAESIY010000012">
    <property type="protein sequence ID" value="MBL3658329.1"/>
    <property type="molecule type" value="Genomic_DNA"/>
</dbReference>